<dbReference type="KEGG" id="saqi:AXG55_11075"/>
<keyword evidence="12" id="KW-0251">Elongation factor</keyword>
<organism evidence="12 13">
    <name type="scientific">Silvanigrella aquatica</name>
    <dbReference type="NCBI Taxonomy" id="1915309"/>
    <lineage>
        <taxon>Bacteria</taxon>
        <taxon>Pseudomonadati</taxon>
        <taxon>Bdellovibrionota</taxon>
        <taxon>Oligoflexia</taxon>
        <taxon>Silvanigrellales</taxon>
        <taxon>Silvanigrellaceae</taxon>
        <taxon>Silvanigrella</taxon>
    </lineage>
</organism>
<evidence type="ECO:0000256" key="6">
    <source>
        <dbReference type="ARBA" id="ARBA00024916"/>
    </source>
</evidence>
<evidence type="ECO:0000256" key="8">
    <source>
        <dbReference type="HAMAP-Rule" id="MF_00105"/>
    </source>
</evidence>
<dbReference type="PROSITE" id="PS00830">
    <property type="entry name" value="GREAB_2"/>
    <property type="match status" value="1"/>
</dbReference>
<dbReference type="PANTHER" id="PTHR30437">
    <property type="entry name" value="TRANSCRIPTION ELONGATION FACTOR GREA"/>
    <property type="match status" value="1"/>
</dbReference>
<evidence type="ECO:0000256" key="7">
    <source>
        <dbReference type="ARBA" id="ARBA00030776"/>
    </source>
</evidence>
<dbReference type="InterPro" id="IPR036805">
    <property type="entry name" value="Tscrpt_elong_fac_GreA/B_N_sf"/>
</dbReference>
<dbReference type="InterPro" id="IPR018151">
    <property type="entry name" value="TF_GreA/GreB_CS"/>
</dbReference>
<feature type="domain" description="Transcription elongation factor GreA/GreB C-terminal" evidence="10">
    <location>
        <begin position="87"/>
        <end position="163"/>
    </location>
</feature>
<dbReference type="AlphaFoldDB" id="A0A1L4D2I8"/>
<evidence type="ECO:0000256" key="1">
    <source>
        <dbReference type="ARBA" id="ARBA00008213"/>
    </source>
</evidence>
<dbReference type="RefSeq" id="WP_148698176.1">
    <property type="nucleotide sequence ID" value="NZ_CP017834.1"/>
</dbReference>
<dbReference type="InterPro" id="IPR036953">
    <property type="entry name" value="GreA/GreB_C_sf"/>
</dbReference>
<feature type="domain" description="Transcription elongation factor GreA/GreB N-terminal" evidence="11">
    <location>
        <begin position="9"/>
        <end position="79"/>
    </location>
</feature>
<dbReference type="Gene3D" id="3.10.50.30">
    <property type="entry name" value="Transcription elongation factor, GreA/GreB, C-terminal domain"/>
    <property type="match status" value="1"/>
</dbReference>
<evidence type="ECO:0000259" key="10">
    <source>
        <dbReference type="Pfam" id="PF01272"/>
    </source>
</evidence>
<dbReference type="NCBIfam" id="NF001261">
    <property type="entry name" value="PRK00226.1-2"/>
    <property type="match status" value="1"/>
</dbReference>
<dbReference type="InterPro" id="IPR001437">
    <property type="entry name" value="Tscrpt_elong_fac_GreA/B_C"/>
</dbReference>
<proteinExistence type="inferred from homology"/>
<accession>A0A1L4D2I8</accession>
<dbReference type="FunFam" id="3.10.50.30:FF:000001">
    <property type="entry name" value="Transcription elongation factor GreA"/>
    <property type="match status" value="1"/>
</dbReference>
<dbReference type="InterPro" id="IPR028624">
    <property type="entry name" value="Tscrpt_elong_fac_GreA/B"/>
</dbReference>
<gene>
    <name evidence="8" type="primary">greA</name>
    <name evidence="12" type="ORF">AXG55_11075</name>
</gene>
<dbReference type="GO" id="GO:0032784">
    <property type="term" value="P:regulation of DNA-templated transcription elongation"/>
    <property type="evidence" value="ECO:0007669"/>
    <property type="project" value="UniProtKB-UniRule"/>
</dbReference>
<comment type="function">
    <text evidence="6 8 9">Necessary for efficient RNA polymerase transcription elongation past template-encoded arresting sites. The arresting sites in DNA have the property of trapping a certain fraction of elongating RNA polymerases that pass through, resulting in locked ternary complexes. Cleavage of the nascent transcript by cleavage factors such as GreA or GreB allows the resumption of elongation from the new 3'terminus. GreA releases sequences of 2 to 3 nucleotides.</text>
</comment>
<dbReference type="GO" id="GO:0070063">
    <property type="term" value="F:RNA polymerase binding"/>
    <property type="evidence" value="ECO:0007669"/>
    <property type="project" value="InterPro"/>
</dbReference>
<dbReference type="InterPro" id="IPR006359">
    <property type="entry name" value="Tscrpt_elong_fac_GreA"/>
</dbReference>
<evidence type="ECO:0000313" key="13">
    <source>
        <dbReference type="Proteomes" id="UP000184731"/>
    </source>
</evidence>
<comment type="similarity">
    <text evidence="1 8 9">Belongs to the GreA/GreB family.</text>
</comment>
<dbReference type="PIRSF" id="PIRSF006092">
    <property type="entry name" value="GreA_GreB"/>
    <property type="match status" value="1"/>
</dbReference>
<dbReference type="HAMAP" id="MF_00105">
    <property type="entry name" value="GreA_GreB"/>
    <property type="match status" value="1"/>
</dbReference>
<evidence type="ECO:0000313" key="12">
    <source>
        <dbReference type="EMBL" id="APJ04419.1"/>
    </source>
</evidence>
<dbReference type="NCBIfam" id="TIGR01462">
    <property type="entry name" value="greA"/>
    <property type="match status" value="1"/>
</dbReference>
<dbReference type="GO" id="GO:0003746">
    <property type="term" value="F:translation elongation factor activity"/>
    <property type="evidence" value="ECO:0007669"/>
    <property type="project" value="UniProtKB-KW"/>
</dbReference>
<dbReference type="EMBL" id="CP017834">
    <property type="protein sequence ID" value="APJ04419.1"/>
    <property type="molecule type" value="Genomic_DNA"/>
</dbReference>
<evidence type="ECO:0000259" key="11">
    <source>
        <dbReference type="Pfam" id="PF03449"/>
    </source>
</evidence>
<dbReference type="InterPro" id="IPR023459">
    <property type="entry name" value="Tscrpt_elong_fac_GreA/B_fam"/>
</dbReference>
<protein>
    <recommendedName>
        <fullName evidence="2 8">Transcription elongation factor GreA</fullName>
    </recommendedName>
    <alternativeName>
        <fullName evidence="7 8">Transcript cleavage factor GreA</fullName>
    </alternativeName>
</protein>
<evidence type="ECO:0000256" key="5">
    <source>
        <dbReference type="ARBA" id="ARBA00023163"/>
    </source>
</evidence>
<dbReference type="SUPFAM" id="SSF46557">
    <property type="entry name" value="GreA transcript cleavage protein, N-terminal domain"/>
    <property type="match status" value="1"/>
</dbReference>
<keyword evidence="12" id="KW-0648">Protein biosynthesis</keyword>
<dbReference type="Pfam" id="PF03449">
    <property type="entry name" value="GreA_GreB_N"/>
    <property type="match status" value="1"/>
</dbReference>
<reference evidence="12 13" key="1">
    <citation type="submission" date="2016-10" db="EMBL/GenBank/DDBJ databases">
        <title>Silvanigrella aquatica sp. nov., isolated from a freshwater lake located in the Black Forest, Germany, description of Silvanigrellaceae fam. nov., Silvanigrellales ord. nov., reclassification of the order Bdellovibrionales in the class Oligoflexia, reclassification of the families Bacteriovoracaceae and Halobacteriovoraceae in the new order Bacteriovoracales ord. nov., and reclassification of the family Pseudobacteriovoracaceae in the order Oligoflexiales.</title>
        <authorList>
            <person name="Hahn M.W."/>
            <person name="Schmidt J."/>
            <person name="Koll U."/>
            <person name="Rohde M."/>
            <person name="Verbag S."/>
            <person name="Pitt A."/>
            <person name="Nakai R."/>
            <person name="Naganuma T."/>
            <person name="Lang E."/>
        </authorList>
    </citation>
    <scope>NUCLEOTIDE SEQUENCE [LARGE SCALE GENOMIC DNA]</scope>
    <source>
        <strain evidence="12 13">MWH-Nonnen-W8red</strain>
    </source>
</reference>
<evidence type="ECO:0000256" key="2">
    <source>
        <dbReference type="ARBA" id="ARBA00013729"/>
    </source>
</evidence>
<dbReference type="Proteomes" id="UP000184731">
    <property type="component" value="Chromosome"/>
</dbReference>
<keyword evidence="13" id="KW-1185">Reference proteome</keyword>
<keyword evidence="3 8" id="KW-0805">Transcription regulation</keyword>
<dbReference type="OrthoDB" id="5293773at2"/>
<name>A0A1L4D2I8_9BACT</name>
<dbReference type="NCBIfam" id="NF001264">
    <property type="entry name" value="PRK00226.1-5"/>
    <property type="match status" value="1"/>
</dbReference>
<dbReference type="PROSITE" id="PS00829">
    <property type="entry name" value="GREAB_1"/>
    <property type="match status" value="1"/>
</dbReference>
<evidence type="ECO:0000256" key="9">
    <source>
        <dbReference type="RuleBase" id="RU000556"/>
    </source>
</evidence>
<dbReference type="FunFam" id="1.10.287.180:FF:000001">
    <property type="entry name" value="Transcription elongation factor GreA"/>
    <property type="match status" value="1"/>
</dbReference>
<dbReference type="InterPro" id="IPR022691">
    <property type="entry name" value="Tscrpt_elong_fac_GreA/B_N"/>
</dbReference>
<dbReference type="STRING" id="1915309.AXG55_11075"/>
<evidence type="ECO:0000256" key="4">
    <source>
        <dbReference type="ARBA" id="ARBA00023125"/>
    </source>
</evidence>
<dbReference type="NCBIfam" id="NF001263">
    <property type="entry name" value="PRK00226.1-4"/>
    <property type="match status" value="1"/>
</dbReference>
<dbReference type="GO" id="GO:0006354">
    <property type="term" value="P:DNA-templated transcription elongation"/>
    <property type="evidence" value="ECO:0007669"/>
    <property type="project" value="TreeGrafter"/>
</dbReference>
<dbReference type="PANTHER" id="PTHR30437:SF4">
    <property type="entry name" value="TRANSCRIPTION ELONGATION FACTOR GREA"/>
    <property type="match status" value="1"/>
</dbReference>
<dbReference type="SUPFAM" id="SSF54534">
    <property type="entry name" value="FKBP-like"/>
    <property type="match status" value="1"/>
</dbReference>
<keyword evidence="5 8" id="KW-0804">Transcription</keyword>
<sequence>MAVESNGPIPITSVGHERLKEELKRLKTVDRPKVISEIAEARALGDLSENAEYHAAREKQGFIEGRIMELEDKLGRVQIINVGKGRTDRVVFGAMVSLIDVSDDSRGEEKTYRIVGDLEADIKNNAISISSPLAKSLINKTVGDIVTVNLPRGEKYYEVKDIQFLD</sequence>
<dbReference type="Pfam" id="PF01272">
    <property type="entry name" value="GreA_GreB"/>
    <property type="match status" value="1"/>
</dbReference>
<dbReference type="Gene3D" id="1.10.287.180">
    <property type="entry name" value="Transcription elongation factor, GreA/GreB, N-terminal domain"/>
    <property type="match status" value="1"/>
</dbReference>
<dbReference type="GO" id="GO:0003677">
    <property type="term" value="F:DNA binding"/>
    <property type="evidence" value="ECO:0007669"/>
    <property type="project" value="UniProtKB-UniRule"/>
</dbReference>
<keyword evidence="4 8" id="KW-0238">DNA-binding</keyword>
<evidence type="ECO:0000256" key="3">
    <source>
        <dbReference type="ARBA" id="ARBA00023015"/>
    </source>
</evidence>